<protein>
    <submittedName>
        <fullName evidence="9">DHA1 family putative efflux transporter-like MFS transporter</fullName>
    </submittedName>
</protein>
<feature type="transmembrane region" description="Helical" evidence="7">
    <location>
        <begin position="291"/>
        <end position="309"/>
    </location>
</feature>
<dbReference type="PROSITE" id="PS50850">
    <property type="entry name" value="MFS"/>
    <property type="match status" value="1"/>
</dbReference>
<keyword evidence="10" id="KW-1185">Reference proteome</keyword>
<dbReference type="CDD" id="cd17324">
    <property type="entry name" value="MFS_NepI_like"/>
    <property type="match status" value="1"/>
</dbReference>
<evidence type="ECO:0000256" key="4">
    <source>
        <dbReference type="ARBA" id="ARBA00022692"/>
    </source>
</evidence>
<dbReference type="InterPro" id="IPR036259">
    <property type="entry name" value="MFS_trans_sf"/>
</dbReference>
<feature type="transmembrane region" description="Helical" evidence="7">
    <location>
        <begin position="316"/>
        <end position="339"/>
    </location>
</feature>
<keyword evidence="5 7" id="KW-1133">Transmembrane helix</keyword>
<proteinExistence type="predicted"/>
<organism evidence="9 10">
    <name type="scientific">Planococcus citreus</name>
    <dbReference type="NCBI Taxonomy" id="1373"/>
    <lineage>
        <taxon>Bacteria</taxon>
        <taxon>Bacillati</taxon>
        <taxon>Bacillota</taxon>
        <taxon>Bacilli</taxon>
        <taxon>Bacillales</taxon>
        <taxon>Caryophanaceae</taxon>
        <taxon>Planococcus</taxon>
    </lineage>
</organism>
<evidence type="ECO:0000259" key="8">
    <source>
        <dbReference type="PROSITE" id="PS50850"/>
    </source>
</evidence>
<gene>
    <name evidence="9" type="ORF">DFR62_1795</name>
</gene>
<sequence length="388" mass="40630">MNNTWKIYILSLISFFVGTSQFGIVGMLDKIAASIDVPVSTAGQLITAFALGNAIGAPIVIVAVSKWSLRKQLLLALAIIFSGIVSTLVTTEFLPLMAARVLLGIGTGVFVVTAYAASAKLASPGKQGSAMANVALGFSSSLVMGVPIGRVIASTYDWKTIFWIIGILSIGALFAVAKMIPDMESEDSVPLSQRLALLKSPQLALMLCVTFFVFLGFSVIDTYITPYLAAILPQTEHGISAILFALGIGSVVGSKFGGLLADRIGTFRTLLGAMSVQMIALLLLSADFNSILISIPLLMIWVIACWTFGPTQNFNLVSLVPGASSIVLSLNSSFVQLGFAAGAGIGGMAVGGISVTSITWISAISAACALLLFISLHLFIHKKSIIES</sequence>
<evidence type="ECO:0000256" key="7">
    <source>
        <dbReference type="SAM" id="Phobius"/>
    </source>
</evidence>
<dbReference type="RefSeq" id="WP_121299809.1">
    <property type="nucleotide sequence ID" value="NZ_QBEW01000012.1"/>
</dbReference>
<evidence type="ECO:0000256" key="5">
    <source>
        <dbReference type="ARBA" id="ARBA00022989"/>
    </source>
</evidence>
<feature type="transmembrane region" description="Helical" evidence="7">
    <location>
        <begin position="202"/>
        <end position="220"/>
    </location>
</feature>
<feature type="transmembrane region" description="Helical" evidence="7">
    <location>
        <begin position="97"/>
        <end position="118"/>
    </location>
</feature>
<feature type="transmembrane region" description="Helical" evidence="7">
    <location>
        <begin position="45"/>
        <end position="64"/>
    </location>
</feature>
<feature type="transmembrane region" description="Helical" evidence="7">
    <location>
        <begin position="359"/>
        <end position="380"/>
    </location>
</feature>
<dbReference type="Proteomes" id="UP000280791">
    <property type="component" value="Unassembled WGS sequence"/>
</dbReference>
<dbReference type="AlphaFoldDB" id="A0A497YIM6"/>
<dbReference type="GO" id="GO:0022857">
    <property type="term" value="F:transmembrane transporter activity"/>
    <property type="evidence" value="ECO:0007669"/>
    <property type="project" value="InterPro"/>
</dbReference>
<comment type="caution">
    <text evidence="9">The sequence shown here is derived from an EMBL/GenBank/DDBJ whole genome shotgun (WGS) entry which is preliminary data.</text>
</comment>
<dbReference type="EMBL" id="RCCP01000002">
    <property type="protein sequence ID" value="RLJ86997.1"/>
    <property type="molecule type" value="Genomic_DNA"/>
</dbReference>
<comment type="subcellular location">
    <subcellularLocation>
        <location evidence="1">Cell membrane</location>
        <topology evidence="1">Multi-pass membrane protein</topology>
    </subcellularLocation>
</comment>
<feature type="transmembrane region" description="Helical" evidence="7">
    <location>
        <begin position="161"/>
        <end position="181"/>
    </location>
</feature>
<dbReference type="InterPro" id="IPR011701">
    <property type="entry name" value="MFS"/>
</dbReference>
<accession>A0A497YIM6</accession>
<feature type="transmembrane region" description="Helical" evidence="7">
    <location>
        <begin position="130"/>
        <end position="149"/>
    </location>
</feature>
<dbReference type="PANTHER" id="PTHR43124:SF10">
    <property type="entry name" value="PURINE EFFLUX PUMP PBUE"/>
    <property type="match status" value="1"/>
</dbReference>
<feature type="transmembrane region" description="Helical" evidence="7">
    <location>
        <begin position="7"/>
        <end position="25"/>
    </location>
</feature>
<keyword evidence="3" id="KW-1003">Cell membrane</keyword>
<dbReference type="Pfam" id="PF07690">
    <property type="entry name" value="MFS_1"/>
    <property type="match status" value="1"/>
</dbReference>
<dbReference type="OrthoDB" id="9787026at2"/>
<evidence type="ECO:0000256" key="6">
    <source>
        <dbReference type="ARBA" id="ARBA00023136"/>
    </source>
</evidence>
<reference evidence="9 10" key="1">
    <citation type="submission" date="2018-10" db="EMBL/GenBank/DDBJ databases">
        <title>Genomic Encyclopedia of Type Strains, Phase IV (KMG-IV): sequencing the most valuable type-strain genomes for metagenomic binning, comparative biology and taxonomic classification.</title>
        <authorList>
            <person name="Goeker M."/>
        </authorList>
    </citation>
    <scope>NUCLEOTIDE SEQUENCE [LARGE SCALE GENOMIC DNA]</scope>
    <source>
        <strain evidence="9 10">DSM 20549</strain>
    </source>
</reference>
<feature type="transmembrane region" description="Helical" evidence="7">
    <location>
        <begin position="73"/>
        <end position="91"/>
    </location>
</feature>
<dbReference type="InterPro" id="IPR020846">
    <property type="entry name" value="MFS_dom"/>
</dbReference>
<feature type="transmembrane region" description="Helical" evidence="7">
    <location>
        <begin position="240"/>
        <end position="260"/>
    </location>
</feature>
<feature type="domain" description="Major facilitator superfamily (MFS) profile" evidence="8">
    <location>
        <begin position="6"/>
        <end position="384"/>
    </location>
</feature>
<dbReference type="InterPro" id="IPR050189">
    <property type="entry name" value="MFS_Efflux_Transporters"/>
</dbReference>
<evidence type="ECO:0000313" key="10">
    <source>
        <dbReference type="Proteomes" id="UP000280791"/>
    </source>
</evidence>
<name>A0A497YIM6_9BACL</name>
<evidence type="ECO:0000256" key="2">
    <source>
        <dbReference type="ARBA" id="ARBA00022448"/>
    </source>
</evidence>
<dbReference type="SUPFAM" id="SSF103473">
    <property type="entry name" value="MFS general substrate transporter"/>
    <property type="match status" value="1"/>
</dbReference>
<keyword evidence="4 7" id="KW-0812">Transmembrane</keyword>
<feature type="transmembrane region" description="Helical" evidence="7">
    <location>
        <begin position="267"/>
        <end position="285"/>
    </location>
</feature>
<evidence type="ECO:0000256" key="1">
    <source>
        <dbReference type="ARBA" id="ARBA00004651"/>
    </source>
</evidence>
<dbReference type="GO" id="GO:0005886">
    <property type="term" value="C:plasma membrane"/>
    <property type="evidence" value="ECO:0007669"/>
    <property type="project" value="UniProtKB-SubCell"/>
</dbReference>
<dbReference type="Gene3D" id="1.20.1250.20">
    <property type="entry name" value="MFS general substrate transporter like domains"/>
    <property type="match status" value="1"/>
</dbReference>
<dbReference type="PANTHER" id="PTHR43124">
    <property type="entry name" value="PURINE EFFLUX PUMP PBUE"/>
    <property type="match status" value="1"/>
</dbReference>
<evidence type="ECO:0000313" key="9">
    <source>
        <dbReference type="EMBL" id="RLJ86997.1"/>
    </source>
</evidence>
<keyword evidence="6 7" id="KW-0472">Membrane</keyword>
<keyword evidence="2" id="KW-0813">Transport</keyword>
<evidence type="ECO:0000256" key="3">
    <source>
        <dbReference type="ARBA" id="ARBA00022475"/>
    </source>
</evidence>